<name>A0A1S8A9Z6_ROSNE</name>
<dbReference type="Proteomes" id="UP000054516">
    <property type="component" value="Unassembled WGS sequence"/>
</dbReference>
<reference evidence="1" key="1">
    <citation type="submission" date="2016-03" db="EMBL/GenBank/DDBJ databases">
        <title>Draft genome sequence of Rosellinia necatrix.</title>
        <authorList>
            <person name="Kanematsu S."/>
        </authorList>
    </citation>
    <scope>NUCLEOTIDE SEQUENCE [LARGE SCALE GENOMIC DNA]</scope>
    <source>
        <strain evidence="1">W97</strain>
    </source>
</reference>
<gene>
    <name evidence="1" type="ORF">SAMD00023353_3500390</name>
</gene>
<keyword evidence="2" id="KW-1185">Reference proteome</keyword>
<sequence length="83" mass="9392">MRVPSLPALIGRDAFSQLWIDSQPWQIGAVTRHKRFALTCLSSQKIGRKGRARGWAARADWGCPKGMRKGMQVSKACMQFRMD</sequence>
<protein>
    <submittedName>
        <fullName evidence="1">Uncharacterized protein</fullName>
    </submittedName>
</protein>
<evidence type="ECO:0000313" key="1">
    <source>
        <dbReference type="EMBL" id="GAW26520.1"/>
    </source>
</evidence>
<accession>A0A1S8A9Z6</accession>
<organism evidence="1">
    <name type="scientific">Rosellinia necatrix</name>
    <name type="common">White root-rot fungus</name>
    <dbReference type="NCBI Taxonomy" id="77044"/>
    <lineage>
        <taxon>Eukaryota</taxon>
        <taxon>Fungi</taxon>
        <taxon>Dikarya</taxon>
        <taxon>Ascomycota</taxon>
        <taxon>Pezizomycotina</taxon>
        <taxon>Sordariomycetes</taxon>
        <taxon>Xylariomycetidae</taxon>
        <taxon>Xylariales</taxon>
        <taxon>Xylariaceae</taxon>
        <taxon>Rosellinia</taxon>
    </lineage>
</organism>
<evidence type="ECO:0000313" key="2">
    <source>
        <dbReference type="Proteomes" id="UP000054516"/>
    </source>
</evidence>
<proteinExistence type="predicted"/>
<dbReference type="AlphaFoldDB" id="A0A1S8A9Z6"/>
<dbReference type="EMBL" id="DF977480">
    <property type="protein sequence ID" value="GAW26520.1"/>
    <property type="molecule type" value="Genomic_DNA"/>
</dbReference>